<accession>A0AAV4B5J8</accession>
<protein>
    <recommendedName>
        <fullName evidence="3">MULE transposase domain-containing protein</fullName>
    </recommendedName>
</protein>
<evidence type="ECO:0000313" key="2">
    <source>
        <dbReference type="Proteomes" id="UP000735302"/>
    </source>
</evidence>
<reference evidence="1 2" key="1">
    <citation type="journal article" date="2021" name="Elife">
        <title>Chloroplast acquisition without the gene transfer in kleptoplastic sea slugs, Plakobranchus ocellatus.</title>
        <authorList>
            <person name="Maeda T."/>
            <person name="Takahashi S."/>
            <person name="Yoshida T."/>
            <person name="Shimamura S."/>
            <person name="Takaki Y."/>
            <person name="Nagai Y."/>
            <person name="Toyoda A."/>
            <person name="Suzuki Y."/>
            <person name="Arimoto A."/>
            <person name="Ishii H."/>
            <person name="Satoh N."/>
            <person name="Nishiyama T."/>
            <person name="Hasebe M."/>
            <person name="Maruyama T."/>
            <person name="Minagawa J."/>
            <person name="Obokata J."/>
            <person name="Shigenobu S."/>
        </authorList>
    </citation>
    <scope>NUCLEOTIDE SEQUENCE [LARGE SCALE GENOMIC DNA]</scope>
</reference>
<evidence type="ECO:0008006" key="3">
    <source>
        <dbReference type="Google" id="ProtNLM"/>
    </source>
</evidence>
<keyword evidence="2" id="KW-1185">Reference proteome</keyword>
<dbReference type="EMBL" id="BLXT01004584">
    <property type="protein sequence ID" value="GFO14900.1"/>
    <property type="molecule type" value="Genomic_DNA"/>
</dbReference>
<organism evidence="1 2">
    <name type="scientific">Plakobranchus ocellatus</name>
    <dbReference type="NCBI Taxonomy" id="259542"/>
    <lineage>
        <taxon>Eukaryota</taxon>
        <taxon>Metazoa</taxon>
        <taxon>Spiralia</taxon>
        <taxon>Lophotrochozoa</taxon>
        <taxon>Mollusca</taxon>
        <taxon>Gastropoda</taxon>
        <taxon>Heterobranchia</taxon>
        <taxon>Euthyneura</taxon>
        <taxon>Panpulmonata</taxon>
        <taxon>Sacoglossa</taxon>
        <taxon>Placobranchoidea</taxon>
        <taxon>Plakobranchidae</taxon>
        <taxon>Plakobranchus</taxon>
    </lineage>
</organism>
<name>A0AAV4B5J8_9GAST</name>
<dbReference type="AlphaFoldDB" id="A0AAV4B5J8"/>
<evidence type="ECO:0000313" key="1">
    <source>
        <dbReference type="EMBL" id="GFO14900.1"/>
    </source>
</evidence>
<comment type="caution">
    <text evidence="1">The sequence shown here is derived from an EMBL/GenBank/DDBJ whole genome shotgun (WGS) entry which is preliminary data.</text>
</comment>
<gene>
    <name evidence="1" type="ORF">PoB_004140500</name>
</gene>
<dbReference type="Proteomes" id="UP000735302">
    <property type="component" value="Unassembled WGS sequence"/>
</dbReference>
<sequence length="230" mass="26242">MHVVLTKTSAEIYDQATDGNRLIYGVRNKRQIINAKSRVQQQSGGDCGVVNEKNFADQIAGVENSLPFVKADIRRHAKVPCIILYDDQQIQDILRFCCPPATCRSTVLSFDKTFNLVQVNVTLVVYKNLSVNRRTTNKHPVFCKPMFLHGKSDVTTFFTFFHHLKAQMILSQGNENQTLPVLGSVDEKAMRIAMTKAFPDTQRLACVRHREKNLLVFMQDKIGMLQNQRR</sequence>
<proteinExistence type="predicted"/>